<dbReference type="PROSITE" id="PS51857">
    <property type="entry name" value="CSD_2"/>
    <property type="match status" value="1"/>
</dbReference>
<dbReference type="AlphaFoldDB" id="A0A2S2DUM1"/>
<dbReference type="Gene3D" id="2.40.50.140">
    <property type="entry name" value="Nucleic acid-binding proteins"/>
    <property type="match status" value="1"/>
</dbReference>
<evidence type="ECO:0000256" key="1">
    <source>
        <dbReference type="ARBA" id="ARBA00004496"/>
    </source>
</evidence>
<dbReference type="InterPro" id="IPR012156">
    <property type="entry name" value="Cold_shock_CspA"/>
</dbReference>
<dbReference type="SUPFAM" id="SSF50249">
    <property type="entry name" value="Nucleic acid-binding proteins"/>
    <property type="match status" value="1"/>
</dbReference>
<dbReference type="EMBL" id="CP029346">
    <property type="protein sequence ID" value="AWL08740.1"/>
    <property type="molecule type" value="Genomic_DNA"/>
</dbReference>
<reference evidence="5" key="1">
    <citation type="submission" date="2018-05" db="EMBL/GenBank/DDBJ databases">
        <title>Pseudarcicella sp. HME7025 Genome sequencing and assembly.</title>
        <authorList>
            <person name="Kim H."/>
            <person name="Kang H."/>
            <person name="Joh K."/>
        </authorList>
    </citation>
    <scope>NUCLEOTIDE SEQUENCE [LARGE SCALE GENOMIC DNA]</scope>
    <source>
        <strain evidence="5">HME7025</strain>
    </source>
</reference>
<dbReference type="InterPro" id="IPR011129">
    <property type="entry name" value="CSD"/>
</dbReference>
<proteinExistence type="predicted"/>
<organism evidence="4 5">
    <name type="scientific">Aquirufa nivalisilvae</name>
    <dbReference type="NCBI Taxonomy" id="2516557"/>
    <lineage>
        <taxon>Bacteria</taxon>
        <taxon>Pseudomonadati</taxon>
        <taxon>Bacteroidota</taxon>
        <taxon>Cytophagia</taxon>
        <taxon>Cytophagales</taxon>
        <taxon>Flectobacillaceae</taxon>
        <taxon>Aquirufa</taxon>
    </lineage>
</organism>
<dbReference type="RefSeq" id="WP_109322468.1">
    <property type="nucleotide sequence ID" value="NZ_CP029346.1"/>
</dbReference>
<dbReference type="InterPro" id="IPR019844">
    <property type="entry name" value="CSD_CS"/>
</dbReference>
<evidence type="ECO:0000256" key="3">
    <source>
        <dbReference type="RuleBase" id="RU000408"/>
    </source>
</evidence>
<evidence type="ECO:0000313" key="4">
    <source>
        <dbReference type="EMBL" id="AWL08740.1"/>
    </source>
</evidence>
<dbReference type="CDD" id="cd04458">
    <property type="entry name" value="CSP_CDS"/>
    <property type="match status" value="1"/>
</dbReference>
<dbReference type="OrthoDB" id="9805039at2"/>
<evidence type="ECO:0000256" key="2">
    <source>
        <dbReference type="ARBA" id="ARBA00022490"/>
    </source>
</evidence>
<dbReference type="Pfam" id="PF00313">
    <property type="entry name" value="CSD"/>
    <property type="match status" value="1"/>
</dbReference>
<dbReference type="GO" id="GO:0003676">
    <property type="term" value="F:nucleic acid binding"/>
    <property type="evidence" value="ECO:0007669"/>
    <property type="project" value="InterPro"/>
</dbReference>
<dbReference type="PRINTS" id="PR00050">
    <property type="entry name" value="COLDSHOCK"/>
</dbReference>
<name>A0A2S2DUM1_9BACT</name>
<dbReference type="PROSITE" id="PS00352">
    <property type="entry name" value="CSD_1"/>
    <property type="match status" value="1"/>
</dbReference>
<dbReference type="InterPro" id="IPR002059">
    <property type="entry name" value="CSP_DNA-bd"/>
</dbReference>
<dbReference type="GO" id="GO:0005829">
    <property type="term" value="C:cytosol"/>
    <property type="evidence" value="ECO:0007669"/>
    <property type="project" value="UniProtKB-ARBA"/>
</dbReference>
<accession>A0A2S2DUM1</accession>
<dbReference type="KEGG" id="psez:HME7025_00870"/>
<keyword evidence="5" id="KW-1185">Reference proteome</keyword>
<sequence length="64" mass="6994">MQTGKVKFFNETKGFGFIVDDQTGEDIFVHVTGLAGVTIRENDSVSYEVTDGKRGANAINVKKI</sequence>
<dbReference type="SMART" id="SM00357">
    <property type="entry name" value="CSP"/>
    <property type="match status" value="1"/>
</dbReference>
<keyword evidence="2" id="KW-0963">Cytoplasm</keyword>
<dbReference type="PANTHER" id="PTHR11544">
    <property type="entry name" value="COLD SHOCK DOMAIN CONTAINING PROTEINS"/>
    <property type="match status" value="1"/>
</dbReference>
<dbReference type="InterPro" id="IPR012340">
    <property type="entry name" value="NA-bd_OB-fold"/>
</dbReference>
<dbReference type="PIRSF" id="PIRSF002599">
    <property type="entry name" value="Cold_shock_A"/>
    <property type="match status" value="1"/>
</dbReference>
<gene>
    <name evidence="4" type="ORF">HME7025_00870</name>
</gene>
<comment type="subcellular location">
    <subcellularLocation>
        <location evidence="1 3">Cytoplasm</location>
    </subcellularLocation>
</comment>
<dbReference type="InterPro" id="IPR050181">
    <property type="entry name" value="Cold_shock_domain"/>
</dbReference>
<dbReference type="Proteomes" id="UP000245468">
    <property type="component" value="Chromosome"/>
</dbReference>
<protein>
    <submittedName>
        <fullName evidence="4">Cold shock-like protein CspA</fullName>
    </submittedName>
</protein>
<evidence type="ECO:0000313" key="5">
    <source>
        <dbReference type="Proteomes" id="UP000245468"/>
    </source>
</evidence>